<evidence type="ECO:0000256" key="2">
    <source>
        <dbReference type="PIRSR" id="PIRSR017388-2"/>
    </source>
</evidence>
<organism evidence="4 5">
    <name type="scientific">Exiguobacterium indicum</name>
    <dbReference type="NCBI Taxonomy" id="296995"/>
    <lineage>
        <taxon>Bacteria</taxon>
        <taxon>Bacillati</taxon>
        <taxon>Bacillota</taxon>
        <taxon>Bacilli</taxon>
        <taxon>Bacillales</taxon>
        <taxon>Bacillales Family XII. Incertae Sedis</taxon>
        <taxon>Exiguobacterium</taxon>
    </lineage>
</organism>
<dbReference type="GO" id="GO:0052689">
    <property type="term" value="F:carboxylic ester hydrolase activity"/>
    <property type="evidence" value="ECO:0007669"/>
    <property type="project" value="InterPro"/>
</dbReference>
<gene>
    <name evidence="4" type="ORF">AS033_00380</name>
</gene>
<dbReference type="InterPro" id="IPR012354">
    <property type="entry name" value="Esterase_lipase"/>
</dbReference>
<evidence type="ECO:0000313" key="4">
    <source>
        <dbReference type="EMBL" id="KSU49857.1"/>
    </source>
</evidence>
<dbReference type="EMBL" id="LNQL01000001">
    <property type="protein sequence ID" value="KSU49857.1"/>
    <property type="molecule type" value="Genomic_DNA"/>
</dbReference>
<protein>
    <submittedName>
        <fullName evidence="4">Esterase</fullName>
    </submittedName>
</protein>
<evidence type="ECO:0000256" key="1">
    <source>
        <dbReference type="PIRSR" id="PIRSR017388-1"/>
    </source>
</evidence>
<feature type="domain" description="Serine aminopeptidase S33" evidence="3">
    <location>
        <begin position="165"/>
        <end position="234"/>
    </location>
</feature>
<dbReference type="Proteomes" id="UP000053797">
    <property type="component" value="Unassembled WGS sequence"/>
</dbReference>
<accession>A0A0V8GI95</accession>
<evidence type="ECO:0000259" key="3">
    <source>
        <dbReference type="Pfam" id="PF12146"/>
    </source>
</evidence>
<reference evidence="4 5" key="1">
    <citation type="journal article" date="2015" name="Int. J. Syst. Evol. Microbiol.">
        <title>Exiguobacterium enclense sp. nov., isolated from sediment.</title>
        <authorList>
            <person name="Dastager S.G."/>
            <person name="Mawlankar R."/>
            <person name="Sonalkar V.V."/>
            <person name="Thorat M.N."/>
            <person name="Mual P."/>
            <person name="Verma A."/>
            <person name="Krishnamurthi S."/>
            <person name="Tang S.K."/>
            <person name="Li W.J."/>
        </authorList>
    </citation>
    <scope>NUCLEOTIDE SEQUENCE [LARGE SCALE GENOMIC DNA]</scope>
    <source>
        <strain evidence="4 5">NIO-1109</strain>
    </source>
</reference>
<comment type="caution">
    <text evidence="4">The sequence shown here is derived from an EMBL/GenBank/DDBJ whole genome shotgun (WGS) entry which is preliminary data.</text>
</comment>
<proteinExistence type="predicted"/>
<dbReference type="InterPro" id="IPR029058">
    <property type="entry name" value="AB_hydrolase_fold"/>
</dbReference>
<dbReference type="Gene3D" id="3.40.50.1820">
    <property type="entry name" value="alpha/beta hydrolase"/>
    <property type="match status" value="1"/>
</dbReference>
<feature type="binding site" evidence="2">
    <location>
        <position position="104"/>
    </location>
    <ligand>
        <name>substrate</name>
    </ligand>
</feature>
<dbReference type="InterPro" id="IPR022742">
    <property type="entry name" value="Hydrolase_4"/>
</dbReference>
<evidence type="ECO:0000313" key="5">
    <source>
        <dbReference type="Proteomes" id="UP000053797"/>
    </source>
</evidence>
<dbReference type="SUPFAM" id="SSF53474">
    <property type="entry name" value="alpha/beta-Hydrolases"/>
    <property type="match status" value="1"/>
</dbReference>
<feature type="active site" description="Charge relay system" evidence="1">
    <location>
        <position position="229"/>
    </location>
</feature>
<dbReference type="InterPro" id="IPR051044">
    <property type="entry name" value="MAG_DAG_Lipase"/>
</dbReference>
<feature type="binding site" evidence="2">
    <location>
        <position position="35"/>
    </location>
    <ligand>
        <name>substrate</name>
    </ligand>
</feature>
<dbReference type="AlphaFoldDB" id="A0A0V8GI95"/>
<dbReference type="PIRSF" id="PIRSF017388">
    <property type="entry name" value="Esterase_lipase"/>
    <property type="match status" value="1"/>
</dbReference>
<dbReference type="Pfam" id="PF12146">
    <property type="entry name" value="Hydrolase_4"/>
    <property type="match status" value="2"/>
</dbReference>
<name>A0A0V8GI95_9BACL</name>
<feature type="active site" description="Charge relay system" evidence="1">
    <location>
        <position position="199"/>
    </location>
</feature>
<feature type="active site" description="Nucleophile" evidence="1">
    <location>
        <position position="103"/>
    </location>
</feature>
<feature type="domain" description="Serine aminopeptidase S33" evidence="3">
    <location>
        <begin position="29"/>
        <end position="135"/>
    </location>
</feature>
<sequence length="259" mass="28500">MNGGKIVMMNYPVLTGAEAFYFQGGSIGILICHGFNATPQSVRDVGEAFAAEGFTVYAPRLRGHGTNVREFEQSTARCWKQSLQDGYERLQETCDQVFVIGQSMGATLALSLAADGIPFAGIITINAALSVPSYESLSFEDGPEYLPEGAPDIKRAAFEIIYDLVPSRCAFELVRLMDETKGRLGSILLPTLILYSATDHVVPPSSSDYLHQHIGTNDKRSYCLLNSYHVATLDHDQDLIVRETIRFIEQSCQFSQETG</sequence>
<dbReference type="PANTHER" id="PTHR11614">
    <property type="entry name" value="PHOSPHOLIPASE-RELATED"/>
    <property type="match status" value="1"/>
</dbReference>